<keyword evidence="5" id="KW-0521">NADP</keyword>
<dbReference type="OrthoDB" id="2789670at2759"/>
<dbReference type="FunFam" id="1.10.630.10:FF:000207">
    <property type="entry name" value="Putative cytochrome P450 superfamily protein"/>
    <property type="match status" value="1"/>
</dbReference>
<dbReference type="InterPro" id="IPR002401">
    <property type="entry name" value="Cyt_P450_E_grp-I"/>
</dbReference>
<keyword evidence="7 9" id="KW-0408">Iron</keyword>
<dbReference type="GO" id="GO:0005506">
    <property type="term" value="F:iron ion binding"/>
    <property type="evidence" value="ECO:0007669"/>
    <property type="project" value="InterPro"/>
</dbReference>
<dbReference type="Pfam" id="PF00067">
    <property type="entry name" value="p450"/>
    <property type="match status" value="1"/>
</dbReference>
<feature type="binding site" description="axial binding residue" evidence="9">
    <location>
        <position position="376"/>
    </location>
    <ligand>
        <name>heme</name>
        <dbReference type="ChEBI" id="CHEBI:30413"/>
    </ligand>
    <ligandPart>
        <name>Fe</name>
        <dbReference type="ChEBI" id="CHEBI:18248"/>
    </ligandPart>
</feature>
<accession>A0A843XKP3</accession>
<evidence type="ECO:0000256" key="2">
    <source>
        <dbReference type="ARBA" id="ARBA00010617"/>
    </source>
</evidence>
<keyword evidence="8 10" id="KW-0503">Monooxygenase</keyword>
<feature type="non-terminal residue" evidence="12">
    <location>
        <position position="444"/>
    </location>
</feature>
<evidence type="ECO:0000256" key="8">
    <source>
        <dbReference type="ARBA" id="ARBA00023033"/>
    </source>
</evidence>
<keyword evidence="13" id="KW-1185">Reference proteome</keyword>
<dbReference type="GO" id="GO:0016705">
    <property type="term" value="F:oxidoreductase activity, acting on paired donors, with incorporation or reduction of molecular oxygen"/>
    <property type="evidence" value="ECO:0007669"/>
    <property type="project" value="InterPro"/>
</dbReference>
<evidence type="ECO:0000256" key="3">
    <source>
        <dbReference type="ARBA" id="ARBA00022617"/>
    </source>
</evidence>
<feature type="compositionally biased region" description="Low complexity" evidence="11">
    <location>
        <begin position="127"/>
        <end position="154"/>
    </location>
</feature>
<protein>
    <recommendedName>
        <fullName evidence="14">Flavonoid 3'-hydroxylase</fullName>
    </recommendedName>
</protein>
<dbReference type="SUPFAM" id="SSF48264">
    <property type="entry name" value="Cytochrome P450"/>
    <property type="match status" value="1"/>
</dbReference>
<dbReference type="InterPro" id="IPR017972">
    <property type="entry name" value="Cyt_P450_CS"/>
</dbReference>
<proteinExistence type="inferred from homology"/>
<name>A0A843XKP3_COLES</name>
<sequence>LVKSSSARKTSAVLVLRQRCSVQPRVVELFSSQNLRGTHELLNSLVHSIDICKGRTVSPLAKSSSAQKTSTVPVLKQRCSVQPRVAELLNSQNLRGTHEPLDTGEFRFEQNVTKKEPQIRLEYRTESYAARPRASASRSATATASSSATATFSSEAFKATQARPRNVGSPPLASTATSSSEHTSRHCRSTPSHAICFGLRVRFGRPDSLRCGGATPLHLRAAWRGRPQDLFNAGTDTSSSTVEWTLAELVRHPDILEAAQRELDAVAGHGRLVSESDLARCPLVHAIVKETLRLHPPTPLSLPHVASEACDVAGYHVPKGATLLVNVWAIGRDPSVWDDPLEFRPDRFLPGGRHAHVDVRGNHFEVIPFGAGRRICAGVSLALRVVHLATATLIHGFDWAMPAGQAPEKLDMEEAYGLTLQRAVPLRLRPVPRLHHHVYTAAAA</sequence>
<dbReference type="GO" id="GO:0004497">
    <property type="term" value="F:monooxygenase activity"/>
    <property type="evidence" value="ECO:0007669"/>
    <property type="project" value="UniProtKB-KW"/>
</dbReference>
<dbReference type="EMBL" id="NMUH01009596">
    <property type="protein sequence ID" value="MQM20219.1"/>
    <property type="molecule type" value="Genomic_DNA"/>
</dbReference>
<evidence type="ECO:0000256" key="9">
    <source>
        <dbReference type="PIRSR" id="PIRSR602401-1"/>
    </source>
</evidence>
<evidence type="ECO:0000313" key="12">
    <source>
        <dbReference type="EMBL" id="MQM20219.1"/>
    </source>
</evidence>
<reference evidence="12" key="1">
    <citation type="submission" date="2017-07" db="EMBL/GenBank/DDBJ databases">
        <title>Taro Niue Genome Assembly and Annotation.</title>
        <authorList>
            <person name="Atibalentja N."/>
            <person name="Keating K."/>
            <person name="Fields C.J."/>
        </authorList>
    </citation>
    <scope>NUCLEOTIDE SEQUENCE</scope>
    <source>
        <strain evidence="12">Niue_2</strain>
        <tissue evidence="12">Leaf</tissue>
    </source>
</reference>
<keyword evidence="6 10" id="KW-0560">Oxidoreductase</keyword>
<dbReference type="PRINTS" id="PR00463">
    <property type="entry name" value="EP450I"/>
</dbReference>
<evidence type="ECO:0000256" key="7">
    <source>
        <dbReference type="ARBA" id="ARBA00023004"/>
    </source>
</evidence>
<evidence type="ECO:0000256" key="5">
    <source>
        <dbReference type="ARBA" id="ARBA00022857"/>
    </source>
</evidence>
<dbReference type="InterPro" id="IPR001128">
    <property type="entry name" value="Cyt_P450"/>
</dbReference>
<keyword evidence="3 9" id="KW-0349">Heme</keyword>
<evidence type="ECO:0000256" key="1">
    <source>
        <dbReference type="ARBA" id="ARBA00001971"/>
    </source>
</evidence>
<organism evidence="12 13">
    <name type="scientific">Colocasia esculenta</name>
    <name type="common">Wild taro</name>
    <name type="synonym">Arum esculentum</name>
    <dbReference type="NCBI Taxonomy" id="4460"/>
    <lineage>
        <taxon>Eukaryota</taxon>
        <taxon>Viridiplantae</taxon>
        <taxon>Streptophyta</taxon>
        <taxon>Embryophyta</taxon>
        <taxon>Tracheophyta</taxon>
        <taxon>Spermatophyta</taxon>
        <taxon>Magnoliopsida</taxon>
        <taxon>Liliopsida</taxon>
        <taxon>Araceae</taxon>
        <taxon>Aroideae</taxon>
        <taxon>Colocasieae</taxon>
        <taxon>Colocasia</taxon>
    </lineage>
</organism>
<evidence type="ECO:0008006" key="14">
    <source>
        <dbReference type="Google" id="ProtNLM"/>
    </source>
</evidence>
<evidence type="ECO:0000256" key="11">
    <source>
        <dbReference type="SAM" id="MobiDB-lite"/>
    </source>
</evidence>
<dbReference type="InterPro" id="IPR036396">
    <property type="entry name" value="Cyt_P450_sf"/>
</dbReference>
<feature type="region of interest" description="Disordered" evidence="11">
    <location>
        <begin position="123"/>
        <end position="189"/>
    </location>
</feature>
<dbReference type="AlphaFoldDB" id="A0A843XKP3"/>
<comment type="caution">
    <text evidence="12">The sequence shown here is derived from an EMBL/GenBank/DDBJ whole genome shotgun (WGS) entry which is preliminary data.</text>
</comment>
<gene>
    <name evidence="12" type="ORF">Taro_053234</name>
</gene>
<feature type="compositionally biased region" description="Low complexity" evidence="11">
    <location>
        <begin position="169"/>
        <end position="180"/>
    </location>
</feature>
<evidence type="ECO:0000313" key="13">
    <source>
        <dbReference type="Proteomes" id="UP000652761"/>
    </source>
</evidence>
<dbReference type="PANTHER" id="PTHR47944:SF18">
    <property type="entry name" value="FLAVONOID 3'-MONOOXYGENASE"/>
    <property type="match status" value="1"/>
</dbReference>
<comment type="similarity">
    <text evidence="2 10">Belongs to the cytochrome P450 family.</text>
</comment>
<dbReference type="PANTHER" id="PTHR47944">
    <property type="entry name" value="CYTOCHROME P450 98A9"/>
    <property type="match status" value="1"/>
</dbReference>
<keyword evidence="4 9" id="KW-0479">Metal-binding</keyword>
<dbReference type="PRINTS" id="PR00385">
    <property type="entry name" value="P450"/>
</dbReference>
<comment type="cofactor">
    <cofactor evidence="1 9">
        <name>heme</name>
        <dbReference type="ChEBI" id="CHEBI:30413"/>
    </cofactor>
</comment>
<dbReference type="GO" id="GO:0020037">
    <property type="term" value="F:heme binding"/>
    <property type="evidence" value="ECO:0007669"/>
    <property type="project" value="InterPro"/>
</dbReference>
<dbReference type="PROSITE" id="PS00086">
    <property type="entry name" value="CYTOCHROME_P450"/>
    <property type="match status" value="1"/>
</dbReference>
<dbReference type="Proteomes" id="UP000652761">
    <property type="component" value="Unassembled WGS sequence"/>
</dbReference>
<evidence type="ECO:0000256" key="10">
    <source>
        <dbReference type="RuleBase" id="RU000461"/>
    </source>
</evidence>
<evidence type="ECO:0000256" key="6">
    <source>
        <dbReference type="ARBA" id="ARBA00023002"/>
    </source>
</evidence>
<evidence type="ECO:0000256" key="4">
    <source>
        <dbReference type="ARBA" id="ARBA00022723"/>
    </source>
</evidence>
<dbReference type="Gene3D" id="1.10.630.10">
    <property type="entry name" value="Cytochrome P450"/>
    <property type="match status" value="1"/>
</dbReference>